<protein>
    <submittedName>
        <fullName evidence="1">Uncharacterized protein</fullName>
    </submittedName>
</protein>
<organism evidence="1 2">
    <name type="scientific">Cladophialophora bantiana (strain ATCC 10958 / CBS 173.52 / CDC B-1940 / NIH 8579)</name>
    <name type="common">Xylohypha bantiana</name>
    <dbReference type="NCBI Taxonomy" id="1442370"/>
    <lineage>
        <taxon>Eukaryota</taxon>
        <taxon>Fungi</taxon>
        <taxon>Dikarya</taxon>
        <taxon>Ascomycota</taxon>
        <taxon>Pezizomycotina</taxon>
        <taxon>Eurotiomycetes</taxon>
        <taxon>Chaetothyriomycetidae</taxon>
        <taxon>Chaetothyriales</taxon>
        <taxon>Herpotrichiellaceae</taxon>
        <taxon>Cladophialophora</taxon>
    </lineage>
</organism>
<keyword evidence="2" id="KW-1185">Reference proteome</keyword>
<dbReference type="EMBL" id="KN846995">
    <property type="protein sequence ID" value="KIW89595.1"/>
    <property type="molecule type" value="Genomic_DNA"/>
</dbReference>
<dbReference type="GeneID" id="27702679"/>
<name>A0A0D2HFP9_CLAB1</name>
<evidence type="ECO:0000313" key="2">
    <source>
        <dbReference type="Proteomes" id="UP000053789"/>
    </source>
</evidence>
<dbReference type="RefSeq" id="XP_016616264.1">
    <property type="nucleotide sequence ID" value="XM_016767472.1"/>
</dbReference>
<evidence type="ECO:0000313" key="1">
    <source>
        <dbReference type="EMBL" id="KIW89595.1"/>
    </source>
</evidence>
<dbReference type="Proteomes" id="UP000053789">
    <property type="component" value="Unassembled WGS sequence"/>
</dbReference>
<dbReference type="VEuPathDB" id="FungiDB:Z519_09751"/>
<accession>A0A0D2HFP9</accession>
<proteinExistence type="predicted"/>
<dbReference type="HOGENOM" id="CLU_1111271_0_0_1"/>
<sequence length="250" mass="26768">MLPETKCGSDSSDNGANLEKTFLTAELQPLAQDIRNGNLEVVGSPKGFDPTNIALDARNYVQISYASARICVLNPNLFENLHMPKDNLADGLQTFIGSCCPANATQECQAGTTPSMVIRLQRSECLVAGTLKYLDFLESFISNDAFQLVFITSLDGVAAFANIEVKEPSSLARVAIRTGRSFEDILDRAGTDTSLFSEQPLVDARHIAQTAVHEGIDAATREAEADGELVIEAGLDAAAAGLEDPDPFDV</sequence>
<dbReference type="AlphaFoldDB" id="A0A0D2HFP9"/>
<reference evidence="1" key="1">
    <citation type="submission" date="2015-01" db="EMBL/GenBank/DDBJ databases">
        <title>The Genome Sequence of Cladophialophora bantiana CBS 173.52.</title>
        <authorList>
            <consortium name="The Broad Institute Genomics Platform"/>
            <person name="Cuomo C."/>
            <person name="de Hoog S."/>
            <person name="Gorbushina A."/>
            <person name="Stielow B."/>
            <person name="Teixiera M."/>
            <person name="Abouelleil A."/>
            <person name="Chapman S.B."/>
            <person name="Priest M."/>
            <person name="Young S.K."/>
            <person name="Wortman J."/>
            <person name="Nusbaum C."/>
            <person name="Birren B."/>
        </authorList>
    </citation>
    <scope>NUCLEOTIDE SEQUENCE [LARGE SCALE GENOMIC DNA]</scope>
    <source>
        <strain evidence="1">CBS 173.52</strain>
    </source>
</reference>
<gene>
    <name evidence="1" type="ORF">Z519_09751</name>
</gene>